<dbReference type="Proteomes" id="UP000593570">
    <property type="component" value="Unassembled WGS sequence"/>
</dbReference>
<proteinExistence type="predicted"/>
<name>A0A8H6LDQ8_FUSOX</name>
<reference evidence="1 2" key="1">
    <citation type="journal article" date="2020" name="bioRxiv">
        <title>A chromosome-scale genome assembly for the Fusarium oxysporum strain Fo5176 to establish a model Arabidopsis-fungal pathosystem.</title>
        <authorList>
            <person name="Fokkens L."/>
            <person name="Guo L."/>
            <person name="Dora S."/>
            <person name="Wang B."/>
            <person name="Ye K."/>
            <person name="Sanchez-Rodriguez C."/>
            <person name="Croll D."/>
        </authorList>
    </citation>
    <scope>NUCLEOTIDE SEQUENCE [LARGE SCALE GENOMIC DNA]</scope>
    <source>
        <strain evidence="1 2">Fo5176</strain>
    </source>
</reference>
<gene>
    <name evidence="1" type="ORF">HZS61_005206</name>
</gene>
<sequence length="98" mass="11400">MDKESKLEALEKGRKELEIDIAEFEQSNKHAINPVLPEGYDRTFHFLNCKRIIFEYDNETILTKVNETATFVIPAEVAEGNRRSNTWKHVPSHQEVLT</sequence>
<dbReference type="EMBL" id="JACDXP010000014">
    <property type="protein sequence ID" value="KAF6515300.1"/>
    <property type="molecule type" value="Genomic_DNA"/>
</dbReference>
<organism evidence="1 2">
    <name type="scientific">Fusarium oxysporum f. sp. conglutinans</name>
    <dbReference type="NCBI Taxonomy" id="100902"/>
    <lineage>
        <taxon>Eukaryota</taxon>
        <taxon>Fungi</taxon>
        <taxon>Dikarya</taxon>
        <taxon>Ascomycota</taxon>
        <taxon>Pezizomycotina</taxon>
        <taxon>Sordariomycetes</taxon>
        <taxon>Hypocreomycetidae</taxon>
        <taxon>Hypocreales</taxon>
        <taxon>Nectriaceae</taxon>
        <taxon>Fusarium</taxon>
        <taxon>Fusarium oxysporum species complex</taxon>
    </lineage>
</organism>
<evidence type="ECO:0000313" key="2">
    <source>
        <dbReference type="Proteomes" id="UP000593570"/>
    </source>
</evidence>
<comment type="caution">
    <text evidence="1">The sequence shown here is derived from an EMBL/GenBank/DDBJ whole genome shotgun (WGS) entry which is preliminary data.</text>
</comment>
<evidence type="ECO:0000313" key="1">
    <source>
        <dbReference type="EMBL" id="KAF6515300.1"/>
    </source>
</evidence>
<accession>A0A8H6LDQ8</accession>
<protein>
    <submittedName>
        <fullName evidence="1">Uncharacterized protein</fullName>
    </submittedName>
</protein>
<dbReference type="AlphaFoldDB" id="A0A8H6LDQ8"/>